<sequence length="288" mass="31641">MGAVLISVVSALRMYALWKGSRMKYVFPAIVLTLGMLPAGLNIFIWVLTSFIFMSSESPPLVECLEFTNMAPTQLGSIWVPTLISSSIVASACDIVVLALTWIKSFAHWREMRRLKLTSSISTVLLRDAPSALLSLSALQPLTGFVSYVFCFAPLLLVQRFILNLRQLGHAAEASENNSDAQRFSRFSVSFRVPSDFLGNIGETLDHGQSEQVEEDNDESHCVAQEPRDGLEEDLAHQAGPSMTRREKLTGADVARILRLIERADEEQNVGLSTFPCGTVTGLSMAAD</sequence>
<feature type="transmembrane region" description="Helical" evidence="1">
    <location>
        <begin position="145"/>
        <end position="163"/>
    </location>
</feature>
<gene>
    <name evidence="2" type="ORF">PHACADRAFT_246056</name>
</gene>
<keyword evidence="1" id="KW-0472">Membrane</keyword>
<organism evidence="2 3">
    <name type="scientific">Phanerochaete carnosa (strain HHB-10118-sp)</name>
    <name type="common">White-rot fungus</name>
    <name type="synonym">Peniophora carnosa</name>
    <dbReference type="NCBI Taxonomy" id="650164"/>
    <lineage>
        <taxon>Eukaryota</taxon>
        <taxon>Fungi</taxon>
        <taxon>Dikarya</taxon>
        <taxon>Basidiomycota</taxon>
        <taxon>Agaricomycotina</taxon>
        <taxon>Agaricomycetes</taxon>
        <taxon>Polyporales</taxon>
        <taxon>Phanerochaetaceae</taxon>
        <taxon>Phanerochaete</taxon>
    </lineage>
</organism>
<keyword evidence="1" id="KW-1133">Transmembrane helix</keyword>
<reference evidence="2 3" key="1">
    <citation type="journal article" date="2012" name="BMC Genomics">
        <title>Comparative genomics of the white-rot fungi, Phanerochaete carnosa and P. chrysosporium, to elucidate the genetic basis of the distinct wood types they colonize.</title>
        <authorList>
            <person name="Suzuki H."/>
            <person name="MacDonald J."/>
            <person name="Syed K."/>
            <person name="Salamov A."/>
            <person name="Hori C."/>
            <person name="Aerts A."/>
            <person name="Henrissat B."/>
            <person name="Wiebenga A."/>
            <person name="vanKuyk P.A."/>
            <person name="Barry K."/>
            <person name="Lindquist E."/>
            <person name="LaButti K."/>
            <person name="Lapidus A."/>
            <person name="Lucas S."/>
            <person name="Coutinho P."/>
            <person name="Gong Y."/>
            <person name="Samejima M."/>
            <person name="Mahadevan R."/>
            <person name="Abou-Zaid M."/>
            <person name="de Vries R.P."/>
            <person name="Igarashi K."/>
            <person name="Yadav J.S."/>
            <person name="Grigoriev I.V."/>
            <person name="Master E.R."/>
        </authorList>
    </citation>
    <scope>NUCLEOTIDE SEQUENCE [LARGE SCALE GENOMIC DNA]</scope>
    <source>
        <strain evidence="2 3">HHB-10118-sp</strain>
    </source>
</reference>
<feature type="transmembrane region" description="Helical" evidence="1">
    <location>
        <begin position="25"/>
        <end position="53"/>
    </location>
</feature>
<keyword evidence="1" id="KW-0812">Transmembrane</keyword>
<dbReference type="EMBL" id="JH930468">
    <property type="protein sequence ID" value="EKM60201.1"/>
    <property type="molecule type" value="Genomic_DNA"/>
</dbReference>
<feature type="transmembrane region" description="Helical" evidence="1">
    <location>
        <begin position="78"/>
        <end position="103"/>
    </location>
</feature>
<dbReference type="HOGENOM" id="CLU_053360_0_0_1"/>
<keyword evidence="3" id="KW-1185">Reference proteome</keyword>
<dbReference type="GeneID" id="18913715"/>
<dbReference type="OrthoDB" id="2756573at2759"/>
<evidence type="ECO:0000313" key="2">
    <source>
        <dbReference type="EMBL" id="EKM60201.1"/>
    </source>
</evidence>
<proteinExistence type="predicted"/>
<name>K5VBC4_PHACS</name>
<dbReference type="InParanoid" id="K5VBC4"/>
<dbReference type="Proteomes" id="UP000008370">
    <property type="component" value="Unassembled WGS sequence"/>
</dbReference>
<dbReference type="KEGG" id="pco:PHACADRAFT_246056"/>
<dbReference type="RefSeq" id="XP_007389678.1">
    <property type="nucleotide sequence ID" value="XM_007389616.1"/>
</dbReference>
<evidence type="ECO:0000313" key="3">
    <source>
        <dbReference type="Proteomes" id="UP000008370"/>
    </source>
</evidence>
<protein>
    <submittedName>
        <fullName evidence="2">Uncharacterized protein</fullName>
    </submittedName>
</protein>
<evidence type="ECO:0000256" key="1">
    <source>
        <dbReference type="SAM" id="Phobius"/>
    </source>
</evidence>
<accession>K5VBC4</accession>
<dbReference type="AlphaFoldDB" id="K5VBC4"/>